<dbReference type="Proteomes" id="UP000326354">
    <property type="component" value="Chromosome"/>
</dbReference>
<dbReference type="GO" id="GO:0005737">
    <property type="term" value="C:cytoplasm"/>
    <property type="evidence" value="ECO:0007669"/>
    <property type="project" value="TreeGrafter"/>
</dbReference>
<proteinExistence type="predicted"/>
<gene>
    <name evidence="9" type="ORF">UABAM_05973</name>
</gene>
<dbReference type="PANTHER" id="PTHR11845:SF13">
    <property type="entry name" value="5'-DEOXYNUCLEOTIDASE HDDC2"/>
    <property type="match status" value="1"/>
</dbReference>
<evidence type="ECO:0000256" key="5">
    <source>
        <dbReference type="ARBA" id="ARBA00012964"/>
    </source>
</evidence>
<dbReference type="Gene3D" id="1.10.3210.10">
    <property type="entry name" value="Hypothetical protein af1432"/>
    <property type="match status" value="1"/>
</dbReference>
<accession>A0A5S9IU13</accession>
<dbReference type="RefSeq" id="WP_151971577.1">
    <property type="nucleotide sequence ID" value="NZ_AP019860.1"/>
</dbReference>
<protein>
    <recommendedName>
        <fullName evidence="5">5'-deoxynucleotidase</fullName>
        <ecNumber evidence="5">3.1.3.89</ecNumber>
    </recommendedName>
</protein>
<dbReference type="GO" id="GO:0046872">
    <property type="term" value="F:metal ion binding"/>
    <property type="evidence" value="ECO:0007669"/>
    <property type="project" value="UniProtKB-KW"/>
</dbReference>
<keyword evidence="6" id="KW-0479">Metal-binding</keyword>
<dbReference type="GO" id="GO:0002953">
    <property type="term" value="F:5'-deoxynucleotidase activity"/>
    <property type="evidence" value="ECO:0007669"/>
    <property type="project" value="UniProtKB-EC"/>
</dbReference>
<dbReference type="EC" id="3.1.3.89" evidence="5"/>
<comment type="catalytic activity">
    <reaction evidence="1">
        <text>a 2'-deoxyribonucleoside 5'-phosphate + H2O = a 2'-deoxyribonucleoside + phosphate</text>
        <dbReference type="Rhea" id="RHEA:36167"/>
        <dbReference type="ChEBI" id="CHEBI:15377"/>
        <dbReference type="ChEBI" id="CHEBI:18274"/>
        <dbReference type="ChEBI" id="CHEBI:43474"/>
        <dbReference type="ChEBI" id="CHEBI:65317"/>
        <dbReference type="EC" id="3.1.3.89"/>
    </reaction>
</comment>
<evidence type="ECO:0000256" key="7">
    <source>
        <dbReference type="ARBA" id="ARBA00022801"/>
    </source>
</evidence>
<name>A0A5S9IU13_UABAM</name>
<dbReference type="AlphaFoldDB" id="A0A5S9IU13"/>
<evidence type="ECO:0000256" key="6">
    <source>
        <dbReference type="ARBA" id="ARBA00022723"/>
    </source>
</evidence>
<dbReference type="InterPro" id="IPR006674">
    <property type="entry name" value="HD_domain"/>
</dbReference>
<comment type="cofactor">
    <cofactor evidence="3">
        <name>Co(2+)</name>
        <dbReference type="ChEBI" id="CHEBI:48828"/>
    </cofactor>
</comment>
<dbReference type="Pfam" id="PF13023">
    <property type="entry name" value="HD_3"/>
    <property type="match status" value="1"/>
</dbReference>
<comment type="subunit">
    <text evidence="4">Homodimer.</text>
</comment>
<evidence type="ECO:0000256" key="1">
    <source>
        <dbReference type="ARBA" id="ARBA00001638"/>
    </source>
</evidence>
<dbReference type="SMART" id="SM00471">
    <property type="entry name" value="HDc"/>
    <property type="match status" value="1"/>
</dbReference>
<evidence type="ECO:0000256" key="3">
    <source>
        <dbReference type="ARBA" id="ARBA00001941"/>
    </source>
</evidence>
<evidence type="ECO:0000313" key="9">
    <source>
        <dbReference type="EMBL" id="BBM87561.1"/>
    </source>
</evidence>
<dbReference type="OrthoDB" id="9796032at2"/>
<dbReference type="InterPro" id="IPR003607">
    <property type="entry name" value="HD/PDEase_dom"/>
</dbReference>
<dbReference type="InterPro" id="IPR039356">
    <property type="entry name" value="YfbR/HDDC2"/>
</dbReference>
<evidence type="ECO:0000313" key="10">
    <source>
        <dbReference type="Proteomes" id="UP000326354"/>
    </source>
</evidence>
<comment type="cofactor">
    <cofactor evidence="2">
        <name>Mn(2+)</name>
        <dbReference type="ChEBI" id="CHEBI:29035"/>
    </cofactor>
</comment>
<dbReference type="PANTHER" id="PTHR11845">
    <property type="entry name" value="5'-DEOXYNUCLEOTIDASE HDDC2"/>
    <property type="match status" value="1"/>
</dbReference>
<sequence>MHTKGVAPIQFLRGKNADAIVAFYFEFAQLKQLYRQGWLQRSVAKQNCESVAEHTFSVTLLAMIVADAYFPEFDTAKIMRMCLIHDLAEAYTGDYTPQHNIDKQQKKYQEQQAITKMLSKLPNSQSYIELWQEYHERQTKEAQFVKYMDQLDMVMQASIYEYLYDKDLSEFMSEIHKIDCPQIQNIFEKLCRIRHKPDQRELL</sequence>
<evidence type="ECO:0000259" key="8">
    <source>
        <dbReference type="SMART" id="SM00471"/>
    </source>
</evidence>
<dbReference type="SUPFAM" id="SSF109604">
    <property type="entry name" value="HD-domain/PDEase-like"/>
    <property type="match status" value="1"/>
</dbReference>
<keyword evidence="10" id="KW-1185">Reference proteome</keyword>
<feature type="domain" description="HD/PDEase" evidence="8">
    <location>
        <begin position="47"/>
        <end position="163"/>
    </location>
</feature>
<dbReference type="KEGG" id="uam:UABAM_05973"/>
<evidence type="ECO:0000256" key="4">
    <source>
        <dbReference type="ARBA" id="ARBA00011738"/>
    </source>
</evidence>
<reference evidence="9 10" key="1">
    <citation type="submission" date="2019-08" db="EMBL/GenBank/DDBJ databases">
        <title>Complete genome sequence of Candidatus Uab amorphum.</title>
        <authorList>
            <person name="Shiratori T."/>
            <person name="Suzuki S."/>
            <person name="Kakizawa Y."/>
            <person name="Ishida K."/>
        </authorList>
    </citation>
    <scope>NUCLEOTIDE SEQUENCE [LARGE SCALE GENOMIC DNA]</scope>
    <source>
        <strain evidence="9 10">SRT547</strain>
    </source>
</reference>
<organism evidence="9 10">
    <name type="scientific">Uabimicrobium amorphum</name>
    <dbReference type="NCBI Taxonomy" id="2596890"/>
    <lineage>
        <taxon>Bacteria</taxon>
        <taxon>Pseudomonadati</taxon>
        <taxon>Planctomycetota</taxon>
        <taxon>Candidatus Uabimicrobiia</taxon>
        <taxon>Candidatus Uabimicrobiales</taxon>
        <taxon>Candidatus Uabimicrobiaceae</taxon>
        <taxon>Candidatus Uabimicrobium</taxon>
    </lineage>
</organism>
<keyword evidence="7 9" id="KW-0378">Hydrolase</keyword>
<dbReference type="FunFam" id="1.10.3210.10:FF:000035">
    <property type="entry name" value="HD family hydrolase"/>
    <property type="match status" value="1"/>
</dbReference>
<dbReference type="EMBL" id="AP019860">
    <property type="protein sequence ID" value="BBM87561.1"/>
    <property type="molecule type" value="Genomic_DNA"/>
</dbReference>
<evidence type="ECO:0000256" key="2">
    <source>
        <dbReference type="ARBA" id="ARBA00001936"/>
    </source>
</evidence>